<dbReference type="AlphaFoldDB" id="A0A6L2KWH6"/>
<gene>
    <name evidence="1" type="ORF">Tci_025979</name>
</gene>
<comment type="caution">
    <text evidence="1">The sequence shown here is derived from an EMBL/GenBank/DDBJ whole genome shotgun (WGS) entry which is preliminary data.</text>
</comment>
<proteinExistence type="predicted"/>
<name>A0A6L2KWH6_TANCI</name>
<sequence length="420" mass="47188">MFSPIEDAFSSNFPDYTTALPGNISPVPLDNLSKYLLASPAISPFHNIQAYNAANKPPIPSPNPITPPVILTPSPVLTPSLLLYELMKEVFTYGVISHWNTHTMHVRESVYVGGEVELDDQEPANGDGDSRIRNPRVGQALLQQLVRTATRAESTTKGQKQNRNKTKSWKIGQIKYKKTFTCWNCNQNDHNQCPKLVASRDKDVNMATRDSDDALICCVKNTIKDRIMDSGASFHATYCKEELERFTLHSGKAVSSWSTVKDPEVNVIDCECGAYFKEFHQIRRIDLIQYNHQRLGDISKIDMNMLASKGNIPDVWNVDIYFCKPGGLGKQKKVSFIMSEKTRKQQRLCVKNGIVMLKMVPEIPLQFGVAERLSRTFREESTGLHAEAPKMLWADSVSTVTPLFVKKTLCHNLGVSSKHS</sequence>
<reference evidence="1" key="1">
    <citation type="journal article" date="2019" name="Sci. Rep.">
        <title>Draft genome of Tanacetum cinerariifolium, the natural source of mosquito coil.</title>
        <authorList>
            <person name="Yamashiro T."/>
            <person name="Shiraishi A."/>
            <person name="Satake H."/>
            <person name="Nakayama K."/>
        </authorList>
    </citation>
    <scope>NUCLEOTIDE SEQUENCE</scope>
</reference>
<organism evidence="1">
    <name type="scientific">Tanacetum cinerariifolium</name>
    <name type="common">Dalmatian daisy</name>
    <name type="synonym">Chrysanthemum cinerariifolium</name>
    <dbReference type="NCBI Taxonomy" id="118510"/>
    <lineage>
        <taxon>Eukaryota</taxon>
        <taxon>Viridiplantae</taxon>
        <taxon>Streptophyta</taxon>
        <taxon>Embryophyta</taxon>
        <taxon>Tracheophyta</taxon>
        <taxon>Spermatophyta</taxon>
        <taxon>Magnoliopsida</taxon>
        <taxon>eudicotyledons</taxon>
        <taxon>Gunneridae</taxon>
        <taxon>Pentapetalae</taxon>
        <taxon>asterids</taxon>
        <taxon>campanulids</taxon>
        <taxon>Asterales</taxon>
        <taxon>Asteraceae</taxon>
        <taxon>Asteroideae</taxon>
        <taxon>Anthemideae</taxon>
        <taxon>Anthemidinae</taxon>
        <taxon>Tanacetum</taxon>
    </lineage>
</organism>
<dbReference type="EMBL" id="BKCJ010003261">
    <property type="protein sequence ID" value="GEU54001.1"/>
    <property type="molecule type" value="Genomic_DNA"/>
</dbReference>
<accession>A0A6L2KWH6</accession>
<evidence type="ECO:0000313" key="1">
    <source>
        <dbReference type="EMBL" id="GEU54001.1"/>
    </source>
</evidence>
<protein>
    <submittedName>
        <fullName evidence="1">Uncharacterized protein</fullName>
    </submittedName>
</protein>